<feature type="signal peptide" evidence="1">
    <location>
        <begin position="1"/>
        <end position="20"/>
    </location>
</feature>
<keyword evidence="1" id="KW-0732">Signal</keyword>
<evidence type="ECO:0000313" key="3">
    <source>
        <dbReference type="EMBL" id="PFX27639.1"/>
    </source>
</evidence>
<organism evidence="3 4">
    <name type="scientific">Stylophora pistillata</name>
    <name type="common">Smooth cauliflower coral</name>
    <dbReference type="NCBI Taxonomy" id="50429"/>
    <lineage>
        <taxon>Eukaryota</taxon>
        <taxon>Metazoa</taxon>
        <taxon>Cnidaria</taxon>
        <taxon>Anthozoa</taxon>
        <taxon>Hexacorallia</taxon>
        <taxon>Scleractinia</taxon>
        <taxon>Astrocoeniina</taxon>
        <taxon>Pocilloporidae</taxon>
        <taxon>Stylophora</taxon>
    </lineage>
</organism>
<dbReference type="Pfam" id="PF26607">
    <property type="entry name" value="DUF8189"/>
    <property type="match status" value="1"/>
</dbReference>
<sequence length="641" mass="72035">MMFSCRLLLLLIVTNVSINASYPRKTSTASIEDRLAVLKNKQPPMEVVSVFHTYQGKLRYQQYVKEQWSNWQDMGSPEGKSIISNPVALHDPNNQTFVFCLCDDGQVYFLKQEADGTSFDFGKWLLISTKIPFEEGVTLNGKDTLSVVNYQNKLSVFTRSVTKSSHLYWTQQVNGNWSDWALIGGSSVSIKSDVAVAYNSFSKYLEAFAIMENNKMYRTWQIGPTKWVSWYETGYGAPETQHAPVVHQMSHSIFNGVLSVFIYGDDGYIHHIWQTTCDKVPNPWGWCTWSLWYKIGGKIPATDPSYNPLSIGANIHLGIEVFTVGKEGGLWHMWELERGAKWNSWQYVVHPPSALTSHPTIANDDKGWWAAYALSAKDDVEIIEQNRSLVLSKTHVAFGIAVNVSWSVPVDEATDKDWIGVYPSGADNEMYVDFFYVGGGQNPNADPVPEGSLTFKSYLPNGKYDYRYLVNKRFFDAVSSTLTVFNATEKKDWVQLYRGIAAGLGKEGFNFEKCVEDGNQTVAVFKESFNAFKNKSIFKGLQLFGTALMDIVKAFEDCSETDIAKAIEKLATDFINCVEGNCANFVIDAAARLIILFENVIEIYGDIRGATNSFHIKAYEQGGYCIGRIVNVCIAIPSTNY</sequence>
<dbReference type="CDD" id="cd22935">
    <property type="entry name" value="SctA-like"/>
    <property type="match status" value="1"/>
</dbReference>
<feature type="chain" id="PRO_5013129378" description="PLL-like beta propeller domain-containing protein" evidence="1">
    <location>
        <begin position="21"/>
        <end position="641"/>
    </location>
</feature>
<dbReference type="EMBL" id="LSMT01000098">
    <property type="protein sequence ID" value="PFX27639.1"/>
    <property type="molecule type" value="Genomic_DNA"/>
</dbReference>
<dbReference type="AlphaFoldDB" id="A0A2B4SEW4"/>
<dbReference type="SUPFAM" id="SSF89372">
    <property type="entry name" value="Fucose-specific lectin"/>
    <property type="match status" value="1"/>
</dbReference>
<dbReference type="OrthoDB" id="10000543at2759"/>
<feature type="domain" description="PLL-like beta propeller" evidence="2">
    <location>
        <begin position="66"/>
        <end position="298"/>
    </location>
</feature>
<evidence type="ECO:0000259" key="2">
    <source>
        <dbReference type="Pfam" id="PF26607"/>
    </source>
</evidence>
<dbReference type="InterPro" id="IPR058502">
    <property type="entry name" value="PLL-like_beta-prop"/>
</dbReference>
<comment type="caution">
    <text evidence="3">The sequence shown here is derived from an EMBL/GenBank/DDBJ whole genome shotgun (WGS) entry which is preliminary data.</text>
</comment>
<keyword evidence="4" id="KW-1185">Reference proteome</keyword>
<dbReference type="PANTHER" id="PTHR35362">
    <property type="entry name" value="ANK_REP_REGION DOMAIN-CONTAINING PROTEIN"/>
    <property type="match status" value="1"/>
</dbReference>
<dbReference type="Proteomes" id="UP000225706">
    <property type="component" value="Unassembled WGS sequence"/>
</dbReference>
<proteinExistence type="predicted"/>
<reference evidence="4" key="1">
    <citation type="journal article" date="2017" name="bioRxiv">
        <title>Comparative analysis of the genomes of Stylophora pistillata and Acropora digitifera provides evidence for extensive differences between species of corals.</title>
        <authorList>
            <person name="Voolstra C.R."/>
            <person name="Li Y."/>
            <person name="Liew Y.J."/>
            <person name="Baumgarten S."/>
            <person name="Zoccola D."/>
            <person name="Flot J.-F."/>
            <person name="Tambutte S."/>
            <person name="Allemand D."/>
            <person name="Aranda M."/>
        </authorList>
    </citation>
    <scope>NUCLEOTIDE SEQUENCE [LARGE SCALE GENOMIC DNA]</scope>
</reference>
<name>A0A2B4SEW4_STYPI</name>
<protein>
    <recommendedName>
        <fullName evidence="2">PLL-like beta propeller domain-containing protein</fullName>
    </recommendedName>
</protein>
<gene>
    <name evidence="3" type="ORF">AWC38_SpisGene7616</name>
</gene>
<dbReference type="CDD" id="cd22954">
    <property type="entry name" value="PLL_lectin"/>
    <property type="match status" value="1"/>
</dbReference>
<accession>A0A2B4SEW4</accession>
<evidence type="ECO:0000256" key="1">
    <source>
        <dbReference type="SAM" id="SignalP"/>
    </source>
</evidence>
<evidence type="ECO:0000313" key="4">
    <source>
        <dbReference type="Proteomes" id="UP000225706"/>
    </source>
</evidence>
<dbReference type="PANTHER" id="PTHR35362:SF1">
    <property type="entry name" value="SKICH DOMAIN-CONTAINING PROTEIN"/>
    <property type="match status" value="1"/>
</dbReference>